<dbReference type="Proteomes" id="UP001549047">
    <property type="component" value="Unassembled WGS sequence"/>
</dbReference>
<comment type="caution">
    <text evidence="2">The sequence shown here is derived from an EMBL/GenBank/DDBJ whole genome shotgun (WGS) entry which is preliminary data.</text>
</comment>
<dbReference type="InterPro" id="IPR008523">
    <property type="entry name" value="DUF805"/>
</dbReference>
<feature type="transmembrane region" description="Helical" evidence="1">
    <location>
        <begin position="21"/>
        <end position="42"/>
    </location>
</feature>
<gene>
    <name evidence="2" type="ORF">ABID16_002042</name>
</gene>
<dbReference type="EMBL" id="JBEPMB010000002">
    <property type="protein sequence ID" value="MET3613713.1"/>
    <property type="molecule type" value="Genomic_DNA"/>
</dbReference>
<keyword evidence="1" id="KW-1133">Transmembrane helix</keyword>
<keyword evidence="1" id="KW-0812">Transmembrane</keyword>
<keyword evidence="1" id="KW-0472">Membrane</keyword>
<accession>A0ABV2IZB4</accession>
<proteinExistence type="predicted"/>
<evidence type="ECO:0000256" key="1">
    <source>
        <dbReference type="SAM" id="Phobius"/>
    </source>
</evidence>
<name>A0ABV2IZB4_9HYPH</name>
<evidence type="ECO:0000313" key="2">
    <source>
        <dbReference type="EMBL" id="MET3613713.1"/>
    </source>
</evidence>
<dbReference type="PANTHER" id="PTHR34980">
    <property type="entry name" value="INNER MEMBRANE PROTEIN-RELATED-RELATED"/>
    <property type="match status" value="1"/>
</dbReference>
<dbReference type="Pfam" id="PF05656">
    <property type="entry name" value="DUF805"/>
    <property type="match status" value="1"/>
</dbReference>
<dbReference type="RefSeq" id="WP_354556229.1">
    <property type="nucleotide sequence ID" value="NZ_JBEPMB010000002.1"/>
</dbReference>
<dbReference type="PANTHER" id="PTHR34980:SF3">
    <property type="entry name" value="BLR8105 PROTEIN"/>
    <property type="match status" value="1"/>
</dbReference>
<sequence length="131" mass="14574">MKELLFSFQGRINRKKIWFAFLIHVLAAAAVGIIMTLLWQVVPGSVGEDGTFHVEGAASVPYLVVSIGYLVFAVWSGLAVAVKRMHDRDRSGWFILIQLIPLIGPIWFLVEAYFLKGTTGPNRFGEDPLQA</sequence>
<organism evidence="2 3">
    <name type="scientific">Rhizobium aquaticum</name>
    <dbReference type="NCBI Taxonomy" id="1549636"/>
    <lineage>
        <taxon>Bacteria</taxon>
        <taxon>Pseudomonadati</taxon>
        <taxon>Pseudomonadota</taxon>
        <taxon>Alphaproteobacteria</taxon>
        <taxon>Hyphomicrobiales</taxon>
        <taxon>Rhizobiaceae</taxon>
        <taxon>Rhizobium/Agrobacterium group</taxon>
        <taxon>Rhizobium</taxon>
    </lineage>
</organism>
<reference evidence="2 3" key="1">
    <citation type="submission" date="2024-06" db="EMBL/GenBank/DDBJ databases">
        <title>Genomic Encyclopedia of Type Strains, Phase IV (KMG-IV): sequencing the most valuable type-strain genomes for metagenomic binning, comparative biology and taxonomic classification.</title>
        <authorList>
            <person name="Goeker M."/>
        </authorList>
    </citation>
    <scope>NUCLEOTIDE SEQUENCE [LARGE SCALE GENOMIC DNA]</scope>
    <source>
        <strain evidence="2 3">DSM 29780</strain>
    </source>
</reference>
<keyword evidence="3" id="KW-1185">Reference proteome</keyword>
<protein>
    <submittedName>
        <fullName evidence="2">Uncharacterized membrane protein YhaH (DUF805 family)</fullName>
    </submittedName>
</protein>
<evidence type="ECO:0000313" key="3">
    <source>
        <dbReference type="Proteomes" id="UP001549047"/>
    </source>
</evidence>
<feature type="transmembrane region" description="Helical" evidence="1">
    <location>
        <begin position="93"/>
        <end position="115"/>
    </location>
</feature>
<feature type="transmembrane region" description="Helical" evidence="1">
    <location>
        <begin position="62"/>
        <end position="81"/>
    </location>
</feature>